<evidence type="ECO:0000313" key="1">
    <source>
        <dbReference type="EMBL" id="KAF1085099.1"/>
    </source>
</evidence>
<sequence>MKRCRCDEFDYVHEWNTTSDKSPDWVNELIDFYFPDNEKIDLARGNTRNYFEAMTTSGPDLLWRSDEYGYVHEGNAETDRSPNFVKEFIDYYFLDKETIDQVRGKTRITFRFWGLEQPSKKASPRKLIFGKLVG</sequence>
<proteinExistence type="predicted"/>
<dbReference type="RefSeq" id="WP_161821614.1">
    <property type="nucleotide sequence ID" value="NZ_LSRS01000003.1"/>
</dbReference>
<evidence type="ECO:0000313" key="2">
    <source>
        <dbReference type="Proteomes" id="UP000798488"/>
    </source>
</evidence>
<keyword evidence="2" id="KW-1185">Reference proteome</keyword>
<comment type="caution">
    <text evidence="1">The sequence shown here is derived from an EMBL/GenBank/DDBJ whole genome shotgun (WGS) entry which is preliminary data.</text>
</comment>
<dbReference type="EMBL" id="LSRS01000003">
    <property type="protein sequence ID" value="KAF1085099.1"/>
    <property type="molecule type" value="Genomic_DNA"/>
</dbReference>
<gene>
    <name evidence="1" type="ORF">SPSYN_01235</name>
</gene>
<reference evidence="1" key="1">
    <citation type="submission" date="2016-02" db="EMBL/GenBank/DDBJ databases">
        <title>Draft Genome Sequence of Sporotomaculum syntrophicum Strain FB, a Syntrophic Benzoate Degrader.</title>
        <authorList>
            <person name="Nobu M.K."/>
            <person name="Narihiro T."/>
            <person name="Qiu Y.-L."/>
            <person name="Ohashi A."/>
            <person name="Liu W.-T."/>
            <person name="Yuji S."/>
        </authorList>
    </citation>
    <scope>NUCLEOTIDE SEQUENCE</scope>
    <source>
        <strain evidence="1">FB</strain>
    </source>
</reference>
<dbReference type="AlphaFoldDB" id="A0A9D2WPR0"/>
<protein>
    <submittedName>
        <fullName evidence="1">Uncharacterized protein</fullName>
    </submittedName>
</protein>
<accession>A0A9D2WPR0</accession>
<name>A0A9D2WPR0_9FIRM</name>
<dbReference type="Proteomes" id="UP000798488">
    <property type="component" value="Unassembled WGS sequence"/>
</dbReference>
<organism evidence="1 2">
    <name type="scientific">Sporotomaculum syntrophicum</name>
    <dbReference type="NCBI Taxonomy" id="182264"/>
    <lineage>
        <taxon>Bacteria</taxon>
        <taxon>Bacillati</taxon>
        <taxon>Bacillota</taxon>
        <taxon>Clostridia</taxon>
        <taxon>Eubacteriales</taxon>
        <taxon>Desulfallaceae</taxon>
        <taxon>Sporotomaculum</taxon>
    </lineage>
</organism>